<keyword evidence="2" id="KW-0012">Acyltransferase</keyword>
<keyword evidence="1" id="KW-0808">Transferase</keyword>
<dbReference type="CDD" id="cd04301">
    <property type="entry name" value="NAT_SF"/>
    <property type="match status" value="1"/>
</dbReference>
<feature type="domain" description="N-acetyltransferase" evidence="3">
    <location>
        <begin position="29"/>
        <end position="167"/>
    </location>
</feature>
<dbReference type="InterPro" id="IPR016181">
    <property type="entry name" value="Acyl_CoA_acyltransferase"/>
</dbReference>
<dbReference type="Proteomes" id="UP001232992">
    <property type="component" value="Unassembled WGS sequence"/>
</dbReference>
<dbReference type="SUPFAM" id="SSF55729">
    <property type="entry name" value="Acyl-CoA N-acyltransferases (Nat)"/>
    <property type="match status" value="1"/>
</dbReference>
<proteinExistence type="predicted"/>
<organism evidence="4 5">
    <name type="scientific">Roseofilum casamattae BLCC-M143</name>
    <dbReference type="NCBI Taxonomy" id="3022442"/>
    <lineage>
        <taxon>Bacteria</taxon>
        <taxon>Bacillati</taxon>
        <taxon>Cyanobacteriota</taxon>
        <taxon>Cyanophyceae</taxon>
        <taxon>Desertifilales</taxon>
        <taxon>Desertifilaceae</taxon>
        <taxon>Roseofilum</taxon>
        <taxon>Roseofilum casamattae</taxon>
    </lineage>
</organism>
<evidence type="ECO:0000313" key="4">
    <source>
        <dbReference type="EMBL" id="MDJ1183860.1"/>
    </source>
</evidence>
<protein>
    <submittedName>
        <fullName evidence="4">GNAT family N-acetyltransferase</fullName>
    </submittedName>
</protein>
<comment type="caution">
    <text evidence="4">The sequence shown here is derived from an EMBL/GenBank/DDBJ whole genome shotgun (WGS) entry which is preliminary data.</text>
</comment>
<reference evidence="4 5" key="1">
    <citation type="submission" date="2023-01" db="EMBL/GenBank/DDBJ databases">
        <title>Novel diversity within Roseofilum (Cyanobacteria; Desertifilaceae) from marine benthic mats with descriptions of four novel species.</title>
        <authorList>
            <person name="Wang Y."/>
            <person name="Berthold D.E."/>
            <person name="Hu J."/>
            <person name="Lefler F.W."/>
            <person name="Laughinghouse H.D. IV."/>
        </authorList>
    </citation>
    <scope>NUCLEOTIDE SEQUENCE [LARGE SCALE GENOMIC DNA]</scope>
    <source>
        <strain evidence="4 5">BLCC-M143</strain>
    </source>
</reference>
<dbReference type="PANTHER" id="PTHR43072:SF23">
    <property type="entry name" value="UPF0039 PROTEIN C11D3.02C"/>
    <property type="match status" value="1"/>
</dbReference>
<dbReference type="Gene3D" id="3.40.630.30">
    <property type="match status" value="1"/>
</dbReference>
<evidence type="ECO:0000313" key="5">
    <source>
        <dbReference type="Proteomes" id="UP001232992"/>
    </source>
</evidence>
<evidence type="ECO:0000259" key="3">
    <source>
        <dbReference type="PROSITE" id="PS51186"/>
    </source>
</evidence>
<keyword evidence="5" id="KW-1185">Reference proteome</keyword>
<accession>A0ABT7BXS1</accession>
<dbReference type="Pfam" id="PF00583">
    <property type="entry name" value="Acetyltransf_1"/>
    <property type="match status" value="1"/>
</dbReference>
<name>A0ABT7BXS1_9CYAN</name>
<evidence type="ECO:0000256" key="1">
    <source>
        <dbReference type="ARBA" id="ARBA00022679"/>
    </source>
</evidence>
<dbReference type="EMBL" id="JAQOSQ010000010">
    <property type="protein sequence ID" value="MDJ1183860.1"/>
    <property type="molecule type" value="Genomic_DNA"/>
</dbReference>
<gene>
    <name evidence="4" type="ORF">PMH09_11750</name>
</gene>
<dbReference type="PANTHER" id="PTHR43072">
    <property type="entry name" value="N-ACETYLTRANSFERASE"/>
    <property type="match status" value="1"/>
</dbReference>
<dbReference type="PROSITE" id="PS51186">
    <property type="entry name" value="GNAT"/>
    <property type="match status" value="1"/>
</dbReference>
<sequence>MVQNQLIPGYRIRVGWAIERDRLVKFMHQTYAELFPGQDFSHLNQAIDLHFSQTTPLWWVEKAEDPEISDFLSSTPRAEPVGCLWMGRAVDQINGAQHSHIFLLYIIPEHRRQGLGSALMERAETYAKQAGEQQMSLQVFCDNQPAIALYDKLGFQSLSTWMVKRLS</sequence>
<dbReference type="InterPro" id="IPR000182">
    <property type="entry name" value="GNAT_dom"/>
</dbReference>
<dbReference type="RefSeq" id="WP_283758512.1">
    <property type="nucleotide sequence ID" value="NZ_JAQOSQ010000010.1"/>
</dbReference>
<evidence type="ECO:0000256" key="2">
    <source>
        <dbReference type="ARBA" id="ARBA00023315"/>
    </source>
</evidence>